<dbReference type="PATRIC" id="fig|546269.5.peg.1627"/>
<feature type="transmembrane region" description="Helical" evidence="1">
    <location>
        <begin position="20"/>
        <end position="41"/>
    </location>
</feature>
<name>E8RK77_FILAD</name>
<dbReference type="HOGENOM" id="CLU_2553237_0_0_9"/>
<evidence type="ECO:0000256" key="1">
    <source>
        <dbReference type="SAM" id="Phobius"/>
    </source>
</evidence>
<sequence>MKNKNTLYRLFEFTESCKGLLLSSVIFAVLGEGFEIVPYIAVSHTIIQICAGDYSLKSIIPMKVIARFCDVKDGEIILGASM</sequence>
<dbReference type="Proteomes" id="UP000007468">
    <property type="component" value="Chromosome"/>
</dbReference>
<keyword evidence="1" id="KW-0472">Membrane</keyword>
<dbReference type="STRING" id="546269.HMPREF0389_01746"/>
<dbReference type="KEGG" id="faa:HMPREF0389_01746"/>
<organism evidence="2 3">
    <name type="scientific">Filifactor alocis (strain ATCC 35896 / CCUG 47790 / D40 B5)</name>
    <name type="common">Fusobacterium alocis</name>
    <dbReference type="NCBI Taxonomy" id="546269"/>
    <lineage>
        <taxon>Bacteria</taxon>
        <taxon>Bacillati</taxon>
        <taxon>Bacillota</taxon>
        <taxon>Clostridia</taxon>
        <taxon>Peptostreptococcales</taxon>
        <taxon>Filifactoraceae</taxon>
        <taxon>Filifactor</taxon>
    </lineage>
</organism>
<evidence type="ECO:0000313" key="2">
    <source>
        <dbReference type="EMBL" id="ADW16190.1"/>
    </source>
</evidence>
<dbReference type="AlphaFoldDB" id="E8RK77"/>
<proteinExistence type="predicted"/>
<dbReference type="EMBL" id="CP002390">
    <property type="protein sequence ID" value="ADW16190.1"/>
    <property type="molecule type" value="Genomic_DNA"/>
</dbReference>
<keyword evidence="1" id="KW-0812">Transmembrane</keyword>
<accession>E8RK77</accession>
<evidence type="ECO:0000313" key="3">
    <source>
        <dbReference type="Proteomes" id="UP000007468"/>
    </source>
</evidence>
<keyword evidence="1" id="KW-1133">Transmembrane helix</keyword>
<reference evidence="3" key="1">
    <citation type="submission" date="2010-12" db="EMBL/GenBank/DDBJ databases">
        <title>The genome sequence of Filifactor alocis strain ATCC 35896.</title>
        <authorList>
            <consortium name="The Broad Institute Genome Sequencing Platform"/>
            <person name="Ward D."/>
            <person name="Earl A."/>
            <person name="Feldgarden M."/>
            <person name="Young S.K."/>
            <person name="Gargeya S."/>
            <person name="Zeng Q."/>
            <person name="Alvarado L."/>
            <person name="Berlin A."/>
            <person name="Bochicchio J."/>
            <person name="Chapman S.B."/>
            <person name="Chen Z."/>
            <person name="Freedman E."/>
            <person name="Gellesch M."/>
            <person name="Goldberg J."/>
            <person name="Griggs A."/>
            <person name="Gujja S."/>
            <person name="Heilman E."/>
            <person name="Heiman D."/>
            <person name="Howarth C."/>
            <person name="Mehta T."/>
            <person name="Neiman D."/>
            <person name="Pearson M."/>
            <person name="Roberts A."/>
            <person name="Saif S."/>
            <person name="Shea T."/>
            <person name="Shenoy N."/>
            <person name="Sisk P."/>
            <person name="Stolte C."/>
            <person name="Sykes S."/>
            <person name="White J."/>
            <person name="Yandava C."/>
            <person name="Izard J."/>
            <person name="Blanton J.M."/>
            <person name="Baranova O.V."/>
            <person name="Tanner A.C."/>
            <person name="Dewhirst F.E."/>
            <person name="Haas B."/>
            <person name="Nusbaum C."/>
            <person name="Birren B."/>
        </authorList>
    </citation>
    <scope>NUCLEOTIDE SEQUENCE [LARGE SCALE GENOMIC DNA]</scope>
    <source>
        <strain evidence="3">ATCC 35896 / D40 B5</strain>
    </source>
</reference>
<keyword evidence="3" id="KW-1185">Reference proteome</keyword>
<gene>
    <name evidence="2" type="ordered locus">HMPREF0389_01746</name>
</gene>
<protein>
    <submittedName>
        <fullName evidence="2">ABC transporter, permease/ATP-binding protein</fullName>
    </submittedName>
</protein>